<organism evidence="1 2">
    <name type="scientific">Vreelandella nigrificans</name>
    <dbReference type="NCBI Taxonomy" id="2042704"/>
    <lineage>
        <taxon>Bacteria</taxon>
        <taxon>Pseudomonadati</taxon>
        <taxon>Pseudomonadota</taxon>
        <taxon>Gammaproteobacteria</taxon>
        <taxon>Oceanospirillales</taxon>
        <taxon>Halomonadaceae</taxon>
        <taxon>Vreelandella</taxon>
    </lineage>
</organism>
<accession>A0A2A4HHM3</accession>
<proteinExistence type="predicted"/>
<dbReference type="RefSeq" id="WP_096654721.1">
    <property type="nucleotide sequence ID" value="NZ_NWUX01000028.1"/>
</dbReference>
<dbReference type="AlphaFoldDB" id="A0A2A4HHM3"/>
<dbReference type="Gene3D" id="3.40.50.2000">
    <property type="entry name" value="Glycogen Phosphorylase B"/>
    <property type="match status" value="1"/>
</dbReference>
<dbReference type="OrthoDB" id="7593532at2"/>
<keyword evidence="2" id="KW-1185">Reference proteome</keyword>
<evidence type="ECO:0000313" key="1">
    <source>
        <dbReference type="EMBL" id="PCF93849.1"/>
    </source>
</evidence>
<sequence length="355" mass="40510">MIERKIPRKRQHRWVMLRDRAYPTEDIYFLVSAAPELKKLGIEVDEVQTRSHWFPWRYTRALPAMFEEANVLVCRSLPTVWLKWLARNKHKLGHIVYLIDDNVKAAVHDKTLPDSYRRRMKDVVHYQPAILALTDEVVASSQQLADTLKTQHSKVSVLTPPLLASLPGFAHFDAPPSSKTPWMVGFYGTRAHVADLEHIAPAMVDLHHQRKDVAFEIMLGQYTPKALSSLARCYTPAPLPWDAFREYQGQQRIHIGLAPLWPTEFNAGKSYIKFLDIAAMGGVGIYSNRYPYNEVVEHGVDGMLANDDPNDWLQCMKILLNNPAQTLAMAKNAAKKAASIGHHQHAFDFWRARTS</sequence>
<evidence type="ECO:0000313" key="2">
    <source>
        <dbReference type="Proteomes" id="UP000218677"/>
    </source>
</evidence>
<evidence type="ECO:0008006" key="3">
    <source>
        <dbReference type="Google" id="ProtNLM"/>
    </source>
</evidence>
<reference evidence="2" key="1">
    <citation type="submission" date="2017-09" db="EMBL/GenBank/DDBJ databases">
        <authorList>
            <person name="Cho G.-S."/>
            <person name="Oguntoyinbo F.A."/>
            <person name="Cnockaert M."/>
            <person name="Kabisch J."/>
            <person name="Neve H."/>
            <person name="Bockelmann W."/>
            <person name="Wenning M."/>
            <person name="Franz C.M."/>
            <person name="Vandamme P."/>
        </authorList>
    </citation>
    <scope>NUCLEOTIDE SEQUENCE [LARGE SCALE GENOMIC DNA]</scope>
    <source>
        <strain evidence="2">MBT G8648</strain>
    </source>
</reference>
<comment type="caution">
    <text evidence="1">The sequence shown here is derived from an EMBL/GenBank/DDBJ whole genome shotgun (WGS) entry which is preliminary data.</text>
</comment>
<dbReference type="SUPFAM" id="SSF53756">
    <property type="entry name" value="UDP-Glycosyltransferase/glycogen phosphorylase"/>
    <property type="match status" value="1"/>
</dbReference>
<name>A0A2A4HHM3_9GAMM</name>
<gene>
    <name evidence="1" type="ORF">CPA45_20205</name>
</gene>
<dbReference type="Proteomes" id="UP000218677">
    <property type="component" value="Unassembled WGS sequence"/>
</dbReference>
<protein>
    <recommendedName>
        <fullName evidence="3">Glycosyl transferase family 1</fullName>
    </recommendedName>
</protein>
<dbReference type="EMBL" id="NWUX01000028">
    <property type="protein sequence ID" value="PCF93849.1"/>
    <property type="molecule type" value="Genomic_DNA"/>
</dbReference>